<dbReference type="Proteomes" id="UP000785679">
    <property type="component" value="Unassembled WGS sequence"/>
</dbReference>
<organism evidence="1 2">
    <name type="scientific">Halteria grandinella</name>
    <dbReference type="NCBI Taxonomy" id="5974"/>
    <lineage>
        <taxon>Eukaryota</taxon>
        <taxon>Sar</taxon>
        <taxon>Alveolata</taxon>
        <taxon>Ciliophora</taxon>
        <taxon>Intramacronucleata</taxon>
        <taxon>Spirotrichea</taxon>
        <taxon>Stichotrichia</taxon>
        <taxon>Sporadotrichida</taxon>
        <taxon>Halteriidae</taxon>
        <taxon>Halteria</taxon>
    </lineage>
</organism>
<proteinExistence type="predicted"/>
<keyword evidence="2" id="KW-1185">Reference proteome</keyword>
<dbReference type="AlphaFoldDB" id="A0A8J8NNV1"/>
<comment type="caution">
    <text evidence="1">The sequence shown here is derived from an EMBL/GenBank/DDBJ whole genome shotgun (WGS) entry which is preliminary data.</text>
</comment>
<gene>
    <name evidence="1" type="ORF">FGO68_gene6349</name>
</gene>
<name>A0A8J8NNV1_HALGN</name>
<sequence>MTRLERQSSACGTGSPIDQEVIWLLIVVRVQSIDAVVEQGSICFENYQIESFGKIVCMLHSGDQEAAEEVKNYLVMSLRIACISIVRKLKAISRDTESYLLKFLILLNRNL</sequence>
<dbReference type="EMBL" id="RRYP01011783">
    <property type="protein sequence ID" value="TNV77515.1"/>
    <property type="molecule type" value="Genomic_DNA"/>
</dbReference>
<evidence type="ECO:0000313" key="1">
    <source>
        <dbReference type="EMBL" id="TNV77515.1"/>
    </source>
</evidence>
<protein>
    <submittedName>
        <fullName evidence="1">Uncharacterized protein</fullName>
    </submittedName>
</protein>
<accession>A0A8J8NNV1</accession>
<reference evidence="1" key="1">
    <citation type="submission" date="2019-06" db="EMBL/GenBank/DDBJ databases">
        <authorList>
            <person name="Zheng W."/>
        </authorList>
    </citation>
    <scope>NUCLEOTIDE SEQUENCE</scope>
    <source>
        <strain evidence="1">QDHG01</strain>
    </source>
</reference>
<evidence type="ECO:0000313" key="2">
    <source>
        <dbReference type="Proteomes" id="UP000785679"/>
    </source>
</evidence>